<keyword evidence="4" id="KW-1185">Reference proteome</keyword>
<dbReference type="SUPFAM" id="SSF81383">
    <property type="entry name" value="F-box domain"/>
    <property type="match status" value="1"/>
</dbReference>
<evidence type="ECO:0000256" key="1">
    <source>
        <dbReference type="SAM" id="Coils"/>
    </source>
</evidence>
<protein>
    <recommendedName>
        <fullName evidence="2">F-box domain-containing protein</fullName>
    </recommendedName>
</protein>
<keyword evidence="1" id="KW-0175">Coiled coil</keyword>
<feature type="domain" description="F-box" evidence="2">
    <location>
        <begin position="97"/>
        <end position="155"/>
    </location>
</feature>
<dbReference type="InterPro" id="IPR036047">
    <property type="entry name" value="F-box-like_dom_sf"/>
</dbReference>
<dbReference type="Proteomes" id="UP001221142">
    <property type="component" value="Unassembled WGS sequence"/>
</dbReference>
<gene>
    <name evidence="3" type="ORF">FB45DRAFT_1067063</name>
</gene>
<comment type="caution">
    <text evidence="3">The sequence shown here is derived from an EMBL/GenBank/DDBJ whole genome shotgun (WGS) entry which is preliminary data.</text>
</comment>
<dbReference type="AlphaFoldDB" id="A0AAD7FAJ4"/>
<dbReference type="InterPro" id="IPR001810">
    <property type="entry name" value="F-box_dom"/>
</dbReference>
<reference evidence="3" key="1">
    <citation type="submission" date="2023-03" db="EMBL/GenBank/DDBJ databases">
        <title>Massive genome expansion in bonnet fungi (Mycena s.s.) driven by repeated elements and novel gene families across ecological guilds.</title>
        <authorList>
            <consortium name="Lawrence Berkeley National Laboratory"/>
            <person name="Harder C.B."/>
            <person name="Miyauchi S."/>
            <person name="Viragh M."/>
            <person name="Kuo A."/>
            <person name="Thoen E."/>
            <person name="Andreopoulos B."/>
            <person name="Lu D."/>
            <person name="Skrede I."/>
            <person name="Drula E."/>
            <person name="Henrissat B."/>
            <person name="Morin E."/>
            <person name="Kohler A."/>
            <person name="Barry K."/>
            <person name="LaButti K."/>
            <person name="Morin E."/>
            <person name="Salamov A."/>
            <person name="Lipzen A."/>
            <person name="Mereny Z."/>
            <person name="Hegedus B."/>
            <person name="Baldrian P."/>
            <person name="Stursova M."/>
            <person name="Weitz H."/>
            <person name="Taylor A."/>
            <person name="Grigoriev I.V."/>
            <person name="Nagy L.G."/>
            <person name="Martin F."/>
            <person name="Kauserud H."/>
        </authorList>
    </citation>
    <scope>NUCLEOTIDE SEQUENCE</scope>
    <source>
        <strain evidence="3">9284</strain>
    </source>
</reference>
<evidence type="ECO:0000313" key="3">
    <source>
        <dbReference type="EMBL" id="KAJ7609027.1"/>
    </source>
</evidence>
<accession>A0AAD7FAJ4</accession>
<name>A0AAD7FAJ4_9AGAR</name>
<feature type="coiled-coil region" evidence="1">
    <location>
        <begin position="58"/>
        <end position="85"/>
    </location>
</feature>
<evidence type="ECO:0000313" key="4">
    <source>
        <dbReference type="Proteomes" id="UP001221142"/>
    </source>
</evidence>
<sequence>MASSCPECGSPYMPQPQTIPATTETLERWQHLVTSNDTPAGAELAFIQSVVSDSGARLDYLDSEISRLQDRLDQLQGERTRLSAYHSLNTSILSPLRRMPPEILVQIFVWTLPTSHERSGDVYDTQRSPWTLAQVSSRWREIALSTPSLWSMIHITFPDDDDDDEDEEEEEEDEEEHWHRDILQAQLQRSGTLNLKIQFYGCEQADSTEQLALFDLLSKHSARWEALNIQLSSALAPRLAQLRGRLPVLRRLWLQWDSEKSQVGIDSITCFKTAPSLVDAGVNNGSRFIPILVPAHQLTTYRLHGPWKMHLHVLELAPNIVEARIVADFDVDEAWPAPGAQAINLLHLQRLYVSNERMLNYLRTPRLADLCVQPVDEDLVVDSLDALFLRSACAPQRLYLKEISSTATTLAILKKYPFITTIALTFFKDGVDAMEAHLTMLTDVSECQHLREICFGALESMLIDYPLFLRMLKACRQSSLRAASFLAAEGPDPDPVTLAGLHELRDGGLDLRLQSDQQAQDCVTRWENGFVSHEGDD</sequence>
<evidence type="ECO:0000259" key="2">
    <source>
        <dbReference type="Pfam" id="PF12937"/>
    </source>
</evidence>
<proteinExistence type="predicted"/>
<dbReference type="Gene3D" id="1.20.1280.50">
    <property type="match status" value="1"/>
</dbReference>
<dbReference type="EMBL" id="JARKIF010000042">
    <property type="protein sequence ID" value="KAJ7609027.1"/>
    <property type="molecule type" value="Genomic_DNA"/>
</dbReference>
<dbReference type="Pfam" id="PF12937">
    <property type="entry name" value="F-box-like"/>
    <property type="match status" value="1"/>
</dbReference>
<organism evidence="3 4">
    <name type="scientific">Roridomyces roridus</name>
    <dbReference type="NCBI Taxonomy" id="1738132"/>
    <lineage>
        <taxon>Eukaryota</taxon>
        <taxon>Fungi</taxon>
        <taxon>Dikarya</taxon>
        <taxon>Basidiomycota</taxon>
        <taxon>Agaricomycotina</taxon>
        <taxon>Agaricomycetes</taxon>
        <taxon>Agaricomycetidae</taxon>
        <taxon>Agaricales</taxon>
        <taxon>Marasmiineae</taxon>
        <taxon>Mycenaceae</taxon>
        <taxon>Roridomyces</taxon>
    </lineage>
</organism>